<evidence type="ECO:0000313" key="9">
    <source>
        <dbReference type="EMBL" id="KAK4208100.1"/>
    </source>
</evidence>
<feature type="non-terminal residue" evidence="9">
    <location>
        <position position="1"/>
    </location>
</feature>
<accession>A0AAN6XYU2</accession>
<proteinExistence type="predicted"/>
<comment type="subcellular location">
    <subcellularLocation>
        <location evidence="1">Endoplasmic reticulum membrane</location>
        <topology evidence="1">Multi-pass membrane protein</topology>
    </subcellularLocation>
</comment>
<name>A0AAN6XYU2_9PEZI</name>
<feature type="region of interest" description="Disordered" evidence="7">
    <location>
        <begin position="337"/>
        <end position="402"/>
    </location>
</feature>
<dbReference type="Proteomes" id="UP001301769">
    <property type="component" value="Unassembled WGS sequence"/>
</dbReference>
<feature type="compositionally biased region" description="Acidic residues" evidence="7">
    <location>
        <begin position="351"/>
        <end position="367"/>
    </location>
</feature>
<dbReference type="GO" id="GO:0140042">
    <property type="term" value="P:lipid droplet formation"/>
    <property type="evidence" value="ECO:0007669"/>
    <property type="project" value="UniProtKB-ARBA"/>
</dbReference>
<sequence>QKTVIWGTVLAVTGVLLLVPAVLAYFAVWSRYLPDQISTVPVHMQYGYGVNPWGISSLPQGRLKNHQAYDITVSLTLPNSPANLDRGNFMIVLHLLGNDDSNRQFIKQKQSQVEPPLSPWPASSFEVGPEGKLSIPVRRDPAYYITSKKVLVTSTRPTLLLYRDPLVSLASRILWLPYYVLLNPGKLEATTLQIPLMEQVAFGKGIPMPSDVFVEVQAGQGLQVYRASATFTAKLEGIRWFMAHHSWISFVLFTGFLWVCEMVVLAVTWGTVWLSLQLRDTAPAAEKGAMVKVEPGAKTSLKKTENDDGLSDTERTFPSILGQPPLKFEGRIKQEEGEPEGIAPEVHPAGEADDEDDGELGGGEDDGPSYTGRDSGIGTSYDDNVAREGIKRRTSGSRGRRL</sequence>
<evidence type="ECO:0000256" key="3">
    <source>
        <dbReference type="ARBA" id="ARBA00022824"/>
    </source>
</evidence>
<dbReference type="InterPro" id="IPR009617">
    <property type="entry name" value="Seipin"/>
</dbReference>
<gene>
    <name evidence="9" type="ORF">QBC37DRAFT_297355</name>
</gene>
<dbReference type="PANTHER" id="PTHR21212:SF0">
    <property type="entry name" value="SEIPIN"/>
    <property type="match status" value="1"/>
</dbReference>
<evidence type="ECO:0000256" key="7">
    <source>
        <dbReference type="SAM" id="MobiDB-lite"/>
    </source>
</evidence>
<dbReference type="PANTHER" id="PTHR21212">
    <property type="entry name" value="BERNARDINELLI-SEIP CONGENITAL LIPODYSTROPHY 2 HOMOLOG BSCL2 PROTEIN"/>
    <property type="match status" value="1"/>
</dbReference>
<evidence type="ECO:0000256" key="1">
    <source>
        <dbReference type="ARBA" id="ARBA00004477"/>
    </source>
</evidence>
<keyword evidence="10" id="KW-1185">Reference proteome</keyword>
<evidence type="ECO:0000256" key="8">
    <source>
        <dbReference type="SAM" id="Phobius"/>
    </source>
</evidence>
<reference evidence="9" key="2">
    <citation type="submission" date="2023-05" db="EMBL/GenBank/DDBJ databases">
        <authorList>
            <consortium name="Lawrence Berkeley National Laboratory"/>
            <person name="Steindorff A."/>
            <person name="Hensen N."/>
            <person name="Bonometti L."/>
            <person name="Westerberg I."/>
            <person name="Brannstrom I.O."/>
            <person name="Guillou S."/>
            <person name="Cros-Aarteil S."/>
            <person name="Calhoun S."/>
            <person name="Haridas S."/>
            <person name="Kuo A."/>
            <person name="Mondo S."/>
            <person name="Pangilinan J."/>
            <person name="Riley R."/>
            <person name="Labutti K."/>
            <person name="Andreopoulos B."/>
            <person name="Lipzen A."/>
            <person name="Chen C."/>
            <person name="Yanf M."/>
            <person name="Daum C."/>
            <person name="Ng V."/>
            <person name="Clum A."/>
            <person name="Ohm R."/>
            <person name="Martin F."/>
            <person name="Silar P."/>
            <person name="Natvig D."/>
            <person name="Lalanne C."/>
            <person name="Gautier V."/>
            <person name="Ament-Velasquez S.L."/>
            <person name="Kruys A."/>
            <person name="Hutchinson M.I."/>
            <person name="Powell A.J."/>
            <person name="Barry K."/>
            <person name="Miller A.N."/>
            <person name="Grigoriev I.V."/>
            <person name="Debuchy R."/>
            <person name="Gladieux P."/>
            <person name="Thoren M.H."/>
            <person name="Johannesson H."/>
        </authorList>
    </citation>
    <scope>NUCLEOTIDE SEQUENCE</scope>
    <source>
        <strain evidence="9">PSN293</strain>
    </source>
</reference>
<reference evidence="9" key="1">
    <citation type="journal article" date="2023" name="Mol. Phylogenet. Evol.">
        <title>Genome-scale phylogeny and comparative genomics of the fungal order Sordariales.</title>
        <authorList>
            <person name="Hensen N."/>
            <person name="Bonometti L."/>
            <person name="Westerberg I."/>
            <person name="Brannstrom I.O."/>
            <person name="Guillou S."/>
            <person name="Cros-Aarteil S."/>
            <person name="Calhoun S."/>
            <person name="Haridas S."/>
            <person name="Kuo A."/>
            <person name="Mondo S."/>
            <person name="Pangilinan J."/>
            <person name="Riley R."/>
            <person name="LaButti K."/>
            <person name="Andreopoulos B."/>
            <person name="Lipzen A."/>
            <person name="Chen C."/>
            <person name="Yan M."/>
            <person name="Daum C."/>
            <person name="Ng V."/>
            <person name="Clum A."/>
            <person name="Steindorff A."/>
            <person name="Ohm R.A."/>
            <person name="Martin F."/>
            <person name="Silar P."/>
            <person name="Natvig D.O."/>
            <person name="Lalanne C."/>
            <person name="Gautier V."/>
            <person name="Ament-Velasquez S.L."/>
            <person name="Kruys A."/>
            <person name="Hutchinson M.I."/>
            <person name="Powell A.J."/>
            <person name="Barry K."/>
            <person name="Miller A.N."/>
            <person name="Grigoriev I.V."/>
            <person name="Debuchy R."/>
            <person name="Gladieux P."/>
            <person name="Hiltunen Thoren M."/>
            <person name="Johannesson H."/>
        </authorList>
    </citation>
    <scope>NUCLEOTIDE SEQUENCE</scope>
    <source>
        <strain evidence="9">PSN293</strain>
    </source>
</reference>
<keyword evidence="2 8" id="KW-0812">Transmembrane</keyword>
<keyword evidence="5" id="KW-0443">Lipid metabolism</keyword>
<dbReference type="GO" id="GO:0006629">
    <property type="term" value="P:lipid metabolic process"/>
    <property type="evidence" value="ECO:0007669"/>
    <property type="project" value="UniProtKB-KW"/>
</dbReference>
<dbReference type="Pfam" id="PF06775">
    <property type="entry name" value="Seipin"/>
    <property type="match status" value="1"/>
</dbReference>
<dbReference type="EMBL" id="MU858258">
    <property type="protein sequence ID" value="KAK4208100.1"/>
    <property type="molecule type" value="Genomic_DNA"/>
</dbReference>
<evidence type="ECO:0000256" key="5">
    <source>
        <dbReference type="ARBA" id="ARBA00023098"/>
    </source>
</evidence>
<dbReference type="GO" id="GO:0005789">
    <property type="term" value="C:endoplasmic reticulum membrane"/>
    <property type="evidence" value="ECO:0007669"/>
    <property type="project" value="UniProtKB-SubCell"/>
</dbReference>
<feature type="transmembrane region" description="Helical" evidence="8">
    <location>
        <begin position="247"/>
        <end position="274"/>
    </location>
</feature>
<keyword evidence="3" id="KW-0256">Endoplasmic reticulum</keyword>
<feature type="transmembrane region" description="Helical" evidence="8">
    <location>
        <begin position="6"/>
        <end position="28"/>
    </location>
</feature>
<evidence type="ECO:0000256" key="2">
    <source>
        <dbReference type="ARBA" id="ARBA00022692"/>
    </source>
</evidence>
<evidence type="ECO:0000313" key="10">
    <source>
        <dbReference type="Proteomes" id="UP001301769"/>
    </source>
</evidence>
<keyword evidence="6 8" id="KW-0472">Membrane</keyword>
<feature type="region of interest" description="Disordered" evidence="7">
    <location>
        <begin position="296"/>
        <end position="324"/>
    </location>
</feature>
<feature type="compositionally biased region" description="Basic residues" evidence="7">
    <location>
        <begin position="392"/>
        <end position="402"/>
    </location>
</feature>
<evidence type="ECO:0000256" key="4">
    <source>
        <dbReference type="ARBA" id="ARBA00022989"/>
    </source>
</evidence>
<comment type="caution">
    <text evidence="9">The sequence shown here is derived from an EMBL/GenBank/DDBJ whole genome shotgun (WGS) entry which is preliminary data.</text>
</comment>
<protein>
    <submittedName>
        <fullName evidence="9">Adipose-regulatory protein-domain-containing protein</fullName>
    </submittedName>
</protein>
<dbReference type="AlphaFoldDB" id="A0AAN6XYU2"/>
<evidence type="ECO:0000256" key="6">
    <source>
        <dbReference type="ARBA" id="ARBA00023136"/>
    </source>
</evidence>
<dbReference type="CDD" id="cd23995">
    <property type="entry name" value="Seipin_BSCL2_like"/>
    <property type="match status" value="1"/>
</dbReference>
<organism evidence="9 10">
    <name type="scientific">Rhypophila decipiens</name>
    <dbReference type="NCBI Taxonomy" id="261697"/>
    <lineage>
        <taxon>Eukaryota</taxon>
        <taxon>Fungi</taxon>
        <taxon>Dikarya</taxon>
        <taxon>Ascomycota</taxon>
        <taxon>Pezizomycotina</taxon>
        <taxon>Sordariomycetes</taxon>
        <taxon>Sordariomycetidae</taxon>
        <taxon>Sordariales</taxon>
        <taxon>Naviculisporaceae</taxon>
        <taxon>Rhypophila</taxon>
    </lineage>
</organism>
<keyword evidence="4 8" id="KW-1133">Transmembrane helix</keyword>